<feature type="compositionally biased region" description="Polar residues" evidence="7">
    <location>
        <begin position="591"/>
        <end position="606"/>
    </location>
</feature>
<dbReference type="Gene3D" id="3.30.40.10">
    <property type="entry name" value="Zinc/RING finger domain, C3HC4 (zinc finger)"/>
    <property type="match status" value="1"/>
</dbReference>
<keyword evidence="3" id="KW-0863">Zinc-finger</keyword>
<feature type="region of interest" description="Disordered" evidence="7">
    <location>
        <begin position="574"/>
        <end position="606"/>
    </location>
</feature>
<feature type="compositionally biased region" description="Low complexity" evidence="7">
    <location>
        <begin position="14"/>
        <end position="26"/>
    </location>
</feature>
<dbReference type="PROSITE" id="PS50012">
    <property type="entry name" value="RCC1_3"/>
    <property type="match status" value="6"/>
</dbReference>
<dbReference type="SUPFAM" id="SSF57903">
    <property type="entry name" value="FYVE/PHD zinc finger"/>
    <property type="match status" value="1"/>
</dbReference>
<dbReference type="InterPro" id="IPR013591">
    <property type="entry name" value="Brevis_radix_dom"/>
</dbReference>
<dbReference type="OrthoDB" id="5370059at2759"/>
<dbReference type="Gramene" id="KRH65503">
    <property type="protein sequence ID" value="KRH65503"/>
    <property type="gene ID" value="GLYMA_03G040800"/>
</dbReference>
<evidence type="ECO:0000256" key="6">
    <source>
        <dbReference type="SAM" id="Coils"/>
    </source>
</evidence>
<evidence type="ECO:0000259" key="8">
    <source>
        <dbReference type="PROSITE" id="PS51514"/>
    </source>
</evidence>
<dbReference type="InterPro" id="IPR011011">
    <property type="entry name" value="Znf_FYVE_PHD"/>
</dbReference>
<feature type="repeat" description="RCC1" evidence="5">
    <location>
        <begin position="200"/>
        <end position="251"/>
    </location>
</feature>
<reference evidence="9" key="3">
    <citation type="submission" date="2018-07" db="EMBL/GenBank/DDBJ databases">
        <title>WGS assembly of Glycine max.</title>
        <authorList>
            <person name="Schmutz J."/>
            <person name="Cannon S."/>
            <person name="Schlueter J."/>
            <person name="Ma J."/>
            <person name="Mitros T."/>
            <person name="Nelson W."/>
            <person name="Hyten D."/>
            <person name="Song Q."/>
            <person name="Thelen J."/>
            <person name="Cheng J."/>
            <person name="Xu D."/>
            <person name="Hellsten U."/>
            <person name="May G."/>
            <person name="Yu Y."/>
            <person name="Sakurai T."/>
            <person name="Umezawa T."/>
            <person name="Bhattacharyya M."/>
            <person name="Sandhu D."/>
            <person name="Valliyodan B."/>
            <person name="Lindquist E."/>
            <person name="Peto M."/>
            <person name="Grant D."/>
            <person name="Shu S."/>
            <person name="Goodstein D."/>
            <person name="Barry K."/>
            <person name="Futrell-Griggs M."/>
            <person name="Abernathy B."/>
            <person name="Du J."/>
            <person name="Tian Z."/>
            <person name="Zhu L."/>
            <person name="Gill N."/>
            <person name="Joshi T."/>
            <person name="Libault M."/>
            <person name="Sethuraman A."/>
            <person name="Zhang X."/>
            <person name="Shinozaki K."/>
            <person name="Nguyen H."/>
            <person name="Wing R."/>
            <person name="Cregan P."/>
            <person name="Specht J."/>
            <person name="Grimwood J."/>
            <person name="Rokhsar D."/>
            <person name="Stacey G."/>
            <person name="Shoemaker R."/>
            <person name="Jackson S."/>
        </authorList>
    </citation>
    <scope>NUCLEOTIDE SEQUENCE</scope>
    <source>
        <tissue evidence="9">Callus</tissue>
    </source>
</reference>
<evidence type="ECO:0000256" key="3">
    <source>
        <dbReference type="ARBA" id="ARBA00022771"/>
    </source>
</evidence>
<dbReference type="PaxDb" id="3847-GLYMA03G05003.1"/>
<feature type="repeat" description="RCC1" evidence="5">
    <location>
        <begin position="93"/>
        <end position="144"/>
    </location>
</feature>
<dbReference type="Pfam" id="PF25390">
    <property type="entry name" value="WD40_RLD"/>
    <property type="match status" value="1"/>
</dbReference>
<keyword evidence="11" id="KW-1185">Reference proteome</keyword>
<dbReference type="Gene3D" id="2.130.10.30">
    <property type="entry name" value="Regulator of chromosome condensation 1/beta-lactamase-inhibitor protein II"/>
    <property type="match status" value="2"/>
</dbReference>
<dbReference type="InParanoid" id="K7KCR2"/>
<dbReference type="PANTHER" id="PTHR22870:SF469">
    <property type="entry name" value="CHROMATIN REGULATOR PHD FAMILY-RELATED"/>
    <property type="match status" value="1"/>
</dbReference>
<dbReference type="EMBL" id="CM000836">
    <property type="protein sequence ID" value="KRH65503.1"/>
    <property type="molecule type" value="Genomic_DNA"/>
</dbReference>
<feature type="domain" description="BRX" evidence="8">
    <location>
        <begin position="965"/>
        <end position="1020"/>
    </location>
</feature>
<dbReference type="Pfam" id="PF08381">
    <property type="entry name" value="BRX"/>
    <property type="match status" value="1"/>
</dbReference>
<dbReference type="InterPro" id="IPR058923">
    <property type="entry name" value="RCC1-like_dom"/>
</dbReference>
<dbReference type="Pfam" id="PF01363">
    <property type="entry name" value="FYVE"/>
    <property type="match status" value="1"/>
</dbReference>
<evidence type="ECO:0000256" key="5">
    <source>
        <dbReference type="PROSITE-ProRule" id="PRU00235"/>
    </source>
</evidence>
<feature type="repeat" description="RCC1" evidence="5">
    <location>
        <begin position="145"/>
        <end position="199"/>
    </location>
</feature>
<feature type="region of interest" description="Disordered" evidence="7">
    <location>
        <begin position="1"/>
        <end position="28"/>
    </location>
</feature>
<dbReference type="Proteomes" id="UP000008827">
    <property type="component" value="Chromosome 3"/>
</dbReference>
<keyword evidence="1" id="KW-0479">Metal-binding</keyword>
<dbReference type="InterPro" id="IPR013083">
    <property type="entry name" value="Znf_RING/FYVE/PHD"/>
</dbReference>
<reference evidence="9 10" key="1">
    <citation type="journal article" date="2010" name="Nature">
        <title>Genome sequence of the palaeopolyploid soybean.</title>
        <authorList>
            <person name="Schmutz J."/>
            <person name="Cannon S.B."/>
            <person name="Schlueter J."/>
            <person name="Ma J."/>
            <person name="Mitros T."/>
            <person name="Nelson W."/>
            <person name="Hyten D.L."/>
            <person name="Song Q."/>
            <person name="Thelen J.J."/>
            <person name="Cheng J."/>
            <person name="Xu D."/>
            <person name="Hellsten U."/>
            <person name="May G.D."/>
            <person name="Yu Y."/>
            <person name="Sakurai T."/>
            <person name="Umezawa T."/>
            <person name="Bhattacharyya M.K."/>
            <person name="Sandhu D."/>
            <person name="Valliyodan B."/>
            <person name="Lindquist E."/>
            <person name="Peto M."/>
            <person name="Grant D."/>
            <person name="Shu S."/>
            <person name="Goodstein D."/>
            <person name="Barry K."/>
            <person name="Futrell-Griggs M."/>
            <person name="Abernathy B."/>
            <person name="Du J."/>
            <person name="Tian Z."/>
            <person name="Zhu L."/>
            <person name="Gill N."/>
            <person name="Joshi T."/>
            <person name="Libault M."/>
            <person name="Sethuraman A."/>
            <person name="Zhang X.-C."/>
            <person name="Shinozaki K."/>
            <person name="Nguyen H.T."/>
            <person name="Wing R.A."/>
            <person name="Cregan P."/>
            <person name="Specht J."/>
            <person name="Grimwood J."/>
            <person name="Rokhsar D."/>
            <person name="Stacey G."/>
            <person name="Shoemaker R.C."/>
            <person name="Jackson S.A."/>
        </authorList>
    </citation>
    <scope>NUCLEOTIDE SEQUENCE [LARGE SCALE GENOMIC DNA]</scope>
    <source>
        <strain evidence="10">cv. Williams 82</strain>
        <tissue evidence="9">Callus</tissue>
    </source>
</reference>
<feature type="repeat" description="RCC1" evidence="5">
    <location>
        <begin position="314"/>
        <end position="365"/>
    </location>
</feature>
<dbReference type="HOGENOM" id="CLU_005343_0_0_1"/>
<dbReference type="EnsemblPlants" id="KRH65503">
    <property type="protein sequence ID" value="KRH65503"/>
    <property type="gene ID" value="GLYMA_03G040800"/>
</dbReference>
<dbReference type="PANTHER" id="PTHR22870">
    <property type="entry name" value="REGULATOR OF CHROMOSOME CONDENSATION"/>
    <property type="match status" value="1"/>
</dbReference>
<feature type="repeat" description="RCC1" evidence="5">
    <location>
        <begin position="366"/>
        <end position="417"/>
    </location>
</feature>
<sequence length="1046" mass="115304">MQPRASVGDGFRVSASSTPSNSSGGSEPDDIDSFHAVYIWGEVLANGVSPDGIGTQIPSKTDVLIPKALESNVLDVCHIATGAHHIAIATRQGHVFTWGQESGGRLGHGIDKDFSSPVLVEFLEGNNFEFVACGEYHTSALSKSFELYTWGDGTHNVGLLGHGSEASHWIPKMVNGPLEGLQVVSIACGTWHSALATSNGKLFTFGDGAFGVLGHGDQESVWYPKEVQLLTGLKTIKVACGVWHTAAIIEVAFQSGSNSSSWKLFTWGDGDMHRLGHGNKETYLQPTRVAPLMEYNFHQVECGHNMTIALTTSGHVFTMGGTEHGQLGNPMSLGKIPTLVQDKLLGEFVEKISCGAHHVAILTNKSEIYTWGMGANGRLGHGDVEDRKSPTLVVALKDRNIKNVSCGSNFTSCICVHKWVSETDQSIYNGFRQAFGLTKKRHNCHNCGLACSSKKTLKATTLTPTPEKPHRVCDNCNVKLKVVNDNGASKLDRKVTPSHHSINGNERLGQGTIRSTRTLLSPITEPIKYLEIKNSNPKNKFDSTSFIRASQVPSHVQLKDIAFPSSLSSSQSVLKSTIPLASPPRTPPPHTNSGPIFTNTRKQSPTRLASPRYFGSLNNNLRRTNDALNQEVSKLQNQIQSLKQRSDMQDVEIKKLNKKVVEAIAFSAVESSNHGVTKEFFESTVYQLKEITEKLPQKIPESKTLRIVLTQAEDFLKGIVESKTSSSSKLESKQPNAPDIPNLNNGSSNLQKNRVEENVDIAGVNPCQDEGKFLEESNISNLQPKKQNALDIATLDGVCSKLQKQRIQENMEANGANPCHDEESFLEESNKSKLDYRKQNIPTSDTSTSKMREHKLDKNVDDVELDSCQDREILLEESSETNLDIKYQNAPNMLASISDVSEFQDDKLEENVEVARVDPSQAEGHIPQECNGSFASSVCKIMPSQNSYNDSRSMDTSRLGKQGEIQVIEKFERGVYVILMLQSDGTKIFKRVKFSKRRFTENQAEEWWNQNKSRVLREYCPTHKKLTVGPSNVTSQVKEMIESSPK</sequence>
<evidence type="ECO:0000313" key="11">
    <source>
        <dbReference type="Proteomes" id="UP000008827"/>
    </source>
</evidence>
<feature type="compositionally biased region" description="Pro residues" evidence="7">
    <location>
        <begin position="581"/>
        <end position="590"/>
    </location>
</feature>
<dbReference type="SUPFAM" id="SSF50985">
    <property type="entry name" value="RCC1/BLIP-II"/>
    <property type="match status" value="1"/>
</dbReference>
<evidence type="ECO:0000256" key="1">
    <source>
        <dbReference type="ARBA" id="ARBA00022723"/>
    </source>
</evidence>
<dbReference type="SMR" id="K7KCR2"/>
<feature type="repeat" description="RCC1" evidence="5">
    <location>
        <begin position="262"/>
        <end position="313"/>
    </location>
</feature>
<feature type="coiled-coil region" evidence="6">
    <location>
        <begin position="618"/>
        <end position="659"/>
    </location>
</feature>
<dbReference type="GO" id="GO:0008270">
    <property type="term" value="F:zinc ion binding"/>
    <property type="evidence" value="ECO:0007669"/>
    <property type="project" value="UniProtKB-KW"/>
</dbReference>
<dbReference type="InterPro" id="IPR000306">
    <property type="entry name" value="Znf_FYVE"/>
</dbReference>
<dbReference type="STRING" id="3847.K7KCR2"/>
<keyword evidence="2" id="KW-0677">Repeat</keyword>
<reference evidence="10" key="2">
    <citation type="submission" date="2018-02" db="UniProtKB">
        <authorList>
            <consortium name="EnsemblPlants"/>
        </authorList>
    </citation>
    <scope>IDENTIFICATION</scope>
    <source>
        <strain evidence="10">Williams 82</strain>
    </source>
</reference>
<dbReference type="AlphaFoldDB" id="K7KCR2"/>
<dbReference type="InterPro" id="IPR051210">
    <property type="entry name" value="Ub_ligase/GEF_domain"/>
</dbReference>
<dbReference type="OMA" id="DVCHIAT"/>
<evidence type="ECO:0000256" key="2">
    <source>
        <dbReference type="ARBA" id="ARBA00022737"/>
    </source>
</evidence>
<dbReference type="InterPro" id="IPR009091">
    <property type="entry name" value="RCC1/BLIP-II"/>
</dbReference>
<evidence type="ECO:0000256" key="4">
    <source>
        <dbReference type="ARBA" id="ARBA00022833"/>
    </source>
</evidence>
<dbReference type="PRINTS" id="PR00633">
    <property type="entry name" value="RCCNDNSATION"/>
</dbReference>
<dbReference type="FunFam" id="2.130.10.30:FF:000028">
    <property type="entry name" value="PH, RCC1 and FYVE domains-containing protein 1"/>
    <property type="match status" value="1"/>
</dbReference>
<accession>K7KCR2</accession>
<evidence type="ECO:0000256" key="7">
    <source>
        <dbReference type="SAM" id="MobiDB-lite"/>
    </source>
</evidence>
<dbReference type="InterPro" id="IPR000408">
    <property type="entry name" value="Reg_chr_condens"/>
</dbReference>
<keyword evidence="4" id="KW-0862">Zinc</keyword>
<evidence type="ECO:0000313" key="10">
    <source>
        <dbReference type="EnsemblPlants" id="KRH65503"/>
    </source>
</evidence>
<dbReference type="PROSITE" id="PS51514">
    <property type="entry name" value="BRX"/>
    <property type="match status" value="1"/>
</dbReference>
<proteinExistence type="predicted"/>
<organism evidence="10">
    <name type="scientific">Glycine max</name>
    <name type="common">Soybean</name>
    <name type="synonym">Glycine hispida</name>
    <dbReference type="NCBI Taxonomy" id="3847"/>
    <lineage>
        <taxon>Eukaryota</taxon>
        <taxon>Viridiplantae</taxon>
        <taxon>Streptophyta</taxon>
        <taxon>Embryophyta</taxon>
        <taxon>Tracheophyta</taxon>
        <taxon>Spermatophyta</taxon>
        <taxon>Magnoliopsida</taxon>
        <taxon>eudicotyledons</taxon>
        <taxon>Gunneridae</taxon>
        <taxon>Pentapetalae</taxon>
        <taxon>rosids</taxon>
        <taxon>fabids</taxon>
        <taxon>Fabales</taxon>
        <taxon>Fabaceae</taxon>
        <taxon>Papilionoideae</taxon>
        <taxon>50 kb inversion clade</taxon>
        <taxon>NPAAA clade</taxon>
        <taxon>indigoferoid/millettioid clade</taxon>
        <taxon>Phaseoleae</taxon>
        <taxon>Glycine</taxon>
        <taxon>Glycine subgen. Soja</taxon>
    </lineage>
</organism>
<dbReference type="SMART" id="SM00064">
    <property type="entry name" value="FYVE"/>
    <property type="match status" value="1"/>
</dbReference>
<keyword evidence="6" id="KW-0175">Coiled coil</keyword>
<protein>
    <recommendedName>
        <fullName evidence="8">BRX domain-containing protein</fullName>
    </recommendedName>
</protein>
<dbReference type="PROSITE" id="PS00626">
    <property type="entry name" value="RCC1_2"/>
    <property type="match status" value="1"/>
</dbReference>
<feature type="region of interest" description="Disordered" evidence="7">
    <location>
        <begin position="724"/>
        <end position="750"/>
    </location>
</feature>
<dbReference type="eggNOG" id="ENOG502QVGP">
    <property type="taxonomic scope" value="Eukaryota"/>
</dbReference>
<evidence type="ECO:0000313" key="9">
    <source>
        <dbReference type="EMBL" id="KRH65503.1"/>
    </source>
</evidence>
<name>K7KCR2_SOYBN</name>
<gene>
    <name evidence="9" type="ORF">GLYMA_03G040800</name>
</gene>